<feature type="region of interest" description="Disordered" evidence="1">
    <location>
        <begin position="228"/>
        <end position="250"/>
    </location>
</feature>
<gene>
    <name evidence="3" type="ORF">KP509_29G056800</name>
</gene>
<evidence type="ECO:0000256" key="1">
    <source>
        <dbReference type="SAM" id="MobiDB-lite"/>
    </source>
</evidence>
<name>A0A8T2R7A7_CERRI</name>
<keyword evidence="2" id="KW-0812">Transmembrane</keyword>
<dbReference type="AlphaFoldDB" id="A0A8T2R7A7"/>
<evidence type="ECO:0000313" key="3">
    <source>
        <dbReference type="EMBL" id="KAH7292219.1"/>
    </source>
</evidence>
<keyword evidence="2" id="KW-1133">Transmembrane helix</keyword>
<protein>
    <submittedName>
        <fullName evidence="3">Uncharacterized protein</fullName>
    </submittedName>
</protein>
<accession>A0A8T2R7A7</accession>
<dbReference type="OrthoDB" id="1932497at2759"/>
<keyword evidence="2" id="KW-0472">Membrane</keyword>
<evidence type="ECO:0000256" key="2">
    <source>
        <dbReference type="SAM" id="Phobius"/>
    </source>
</evidence>
<feature type="transmembrane region" description="Helical" evidence="2">
    <location>
        <begin position="180"/>
        <end position="210"/>
    </location>
</feature>
<reference evidence="3" key="1">
    <citation type="submission" date="2021-08" db="EMBL/GenBank/DDBJ databases">
        <title>WGS assembly of Ceratopteris richardii.</title>
        <authorList>
            <person name="Marchant D.B."/>
            <person name="Chen G."/>
            <person name="Jenkins J."/>
            <person name="Shu S."/>
            <person name="Leebens-Mack J."/>
            <person name="Grimwood J."/>
            <person name="Schmutz J."/>
            <person name="Soltis P."/>
            <person name="Soltis D."/>
            <person name="Chen Z.-H."/>
        </authorList>
    </citation>
    <scope>NUCLEOTIDE SEQUENCE</scope>
    <source>
        <strain evidence="3">Whitten #5841</strain>
        <tissue evidence="3">Leaf</tissue>
    </source>
</reference>
<keyword evidence="4" id="KW-1185">Reference proteome</keyword>
<dbReference type="Proteomes" id="UP000825935">
    <property type="component" value="Chromosome 29"/>
</dbReference>
<comment type="caution">
    <text evidence="3">The sequence shown here is derived from an EMBL/GenBank/DDBJ whole genome shotgun (WGS) entry which is preliminary data.</text>
</comment>
<sequence length="299" mass="33488">MPTKRKDNPYSQRGQEQFTALCKELEEAREHIAADLGVPSSLVKFSSADDKNKWIPFIIPEQSSSDANVLKRSSSSLITAKETVSMNLVQRAASARRSLRRPSIDEDNFFRTSASFRSEKAPQHETVTFKPHVPSPLRSGSHVNTTSNKSVCTSMDARLLSVISNSNGSAVREESLGHSVFISGLGVVLFGLLVGYWASLIGLVCWWYLVSSVRNEMRDKLALQDRHRTARADKSPKHQQIKAHEHHRNKQECSFVMKNSKHNTSDMISNEHKKNVIMDGLLARSYTPNKTGKSQLVNL</sequence>
<proteinExistence type="predicted"/>
<evidence type="ECO:0000313" key="4">
    <source>
        <dbReference type="Proteomes" id="UP000825935"/>
    </source>
</evidence>
<dbReference type="EMBL" id="CM035434">
    <property type="protein sequence ID" value="KAH7292219.1"/>
    <property type="molecule type" value="Genomic_DNA"/>
</dbReference>
<organism evidence="3 4">
    <name type="scientific">Ceratopteris richardii</name>
    <name type="common">Triangle waterfern</name>
    <dbReference type="NCBI Taxonomy" id="49495"/>
    <lineage>
        <taxon>Eukaryota</taxon>
        <taxon>Viridiplantae</taxon>
        <taxon>Streptophyta</taxon>
        <taxon>Embryophyta</taxon>
        <taxon>Tracheophyta</taxon>
        <taxon>Polypodiopsida</taxon>
        <taxon>Polypodiidae</taxon>
        <taxon>Polypodiales</taxon>
        <taxon>Pteridineae</taxon>
        <taxon>Pteridaceae</taxon>
        <taxon>Parkerioideae</taxon>
        <taxon>Ceratopteris</taxon>
    </lineage>
</organism>
<feature type="compositionally biased region" description="Basic residues" evidence="1">
    <location>
        <begin position="237"/>
        <end position="249"/>
    </location>
</feature>